<dbReference type="OrthoDB" id="9178610at2"/>
<evidence type="ECO:0000313" key="2">
    <source>
        <dbReference type="Proteomes" id="UP000198781"/>
    </source>
</evidence>
<dbReference type="InterPro" id="IPR016893">
    <property type="entry name" value="UCP028589"/>
</dbReference>
<dbReference type="Proteomes" id="UP000198781">
    <property type="component" value="Unassembled WGS sequence"/>
</dbReference>
<dbReference type="RefSeq" id="WP_092745981.1">
    <property type="nucleotide sequence ID" value="NZ_FMZC01000023.1"/>
</dbReference>
<dbReference type="AlphaFoldDB" id="A0A1G7EJN1"/>
<dbReference type="PIRSF" id="PIRSF028589">
    <property type="entry name" value="UCP028589"/>
    <property type="match status" value="1"/>
</dbReference>
<proteinExistence type="predicted"/>
<gene>
    <name evidence="1" type="ORF">SAMN05192589_12349</name>
</gene>
<dbReference type="STRING" id="187868.SAMN05192589_12349"/>
<name>A0A1G7EJN1_9BURK</name>
<organism evidence="1 2">
    <name type="scientific">Paracidovorax valerianellae</name>
    <dbReference type="NCBI Taxonomy" id="187868"/>
    <lineage>
        <taxon>Bacteria</taxon>
        <taxon>Pseudomonadati</taxon>
        <taxon>Pseudomonadota</taxon>
        <taxon>Betaproteobacteria</taxon>
        <taxon>Burkholderiales</taxon>
        <taxon>Comamonadaceae</taxon>
        <taxon>Paracidovorax</taxon>
    </lineage>
</organism>
<reference evidence="1 2" key="1">
    <citation type="submission" date="2016-10" db="EMBL/GenBank/DDBJ databases">
        <authorList>
            <person name="de Groot N.N."/>
        </authorList>
    </citation>
    <scope>NUCLEOTIDE SEQUENCE [LARGE SCALE GENOMIC DNA]</scope>
    <source>
        <strain evidence="1 2">DSM 16619</strain>
    </source>
</reference>
<sequence length="250" mass="26266">MAANEIIKRTYAPSGLVGKIYASPYGSAAALMPIGNVLEASTEQAESVEKQDDMTAVGGGVHAEIRRVTGVTFKAKLADLNLVNMARAVLGTVNPQDAGTVADVPYVARLGGLIPLPHINVSSLVLKKGSTVVASAGNFDLLPEGIWIRADAAALTEADAITVSYSYADQVVIEALTSKASELTLRFGGLNEADSGRAVVMDLWRVSQGVTKQLTLIKKGFGALDIEGEVLQDPTKSGVGISRYMRTIHV</sequence>
<protein>
    <submittedName>
        <fullName evidence="1">Uncharacterized protein</fullName>
    </submittedName>
</protein>
<keyword evidence="2" id="KW-1185">Reference proteome</keyword>
<accession>A0A1G7EJN1</accession>
<dbReference type="EMBL" id="FMZC01000023">
    <property type="protein sequence ID" value="SDE63893.1"/>
    <property type="molecule type" value="Genomic_DNA"/>
</dbReference>
<evidence type="ECO:0000313" key="1">
    <source>
        <dbReference type="EMBL" id="SDE63893.1"/>
    </source>
</evidence>